<evidence type="ECO:0000313" key="3">
    <source>
        <dbReference type="Proteomes" id="UP000050509"/>
    </source>
</evidence>
<organism evidence="2 3">
    <name type="scientific">Kouleothrix aurantiaca</name>
    <dbReference type="NCBI Taxonomy" id="186479"/>
    <lineage>
        <taxon>Bacteria</taxon>
        <taxon>Bacillati</taxon>
        <taxon>Chloroflexota</taxon>
        <taxon>Chloroflexia</taxon>
        <taxon>Chloroflexales</taxon>
        <taxon>Roseiflexineae</taxon>
        <taxon>Roseiflexaceae</taxon>
        <taxon>Kouleothrix</taxon>
    </lineage>
</organism>
<evidence type="ECO:0000256" key="1">
    <source>
        <dbReference type="SAM" id="Phobius"/>
    </source>
</evidence>
<sequence length="106" mass="11729">YEIGVFAASISPVGRLRFVESGRPEDALDMRTVRAALAPRARSIYWRARLRSLPAYLPALLLAGLAWLLPWPWALAAIWLALSALLYAQLATMQLYVAAESDVLFG</sequence>
<evidence type="ECO:0000313" key="2">
    <source>
        <dbReference type="EMBL" id="KPV49300.1"/>
    </source>
</evidence>
<comment type="caution">
    <text evidence="2">The sequence shown here is derived from an EMBL/GenBank/DDBJ whole genome shotgun (WGS) entry which is preliminary data.</text>
</comment>
<reference evidence="2 3" key="1">
    <citation type="submission" date="2015-09" db="EMBL/GenBank/DDBJ databases">
        <title>Draft genome sequence of Kouleothrix aurantiaca JCM 19913.</title>
        <authorList>
            <person name="Hemp J."/>
        </authorList>
    </citation>
    <scope>NUCLEOTIDE SEQUENCE [LARGE SCALE GENOMIC DNA]</scope>
    <source>
        <strain evidence="2 3">COM-B</strain>
    </source>
</reference>
<feature type="transmembrane region" description="Helical" evidence="1">
    <location>
        <begin position="76"/>
        <end position="99"/>
    </location>
</feature>
<keyword evidence="3" id="KW-1185">Reference proteome</keyword>
<keyword evidence="1" id="KW-1133">Transmembrane helix</keyword>
<name>A0A0P9DHA2_9CHLR</name>
<dbReference type="EMBL" id="LJCR01002061">
    <property type="protein sequence ID" value="KPV49300.1"/>
    <property type="molecule type" value="Genomic_DNA"/>
</dbReference>
<feature type="non-terminal residue" evidence="2">
    <location>
        <position position="1"/>
    </location>
</feature>
<dbReference type="Proteomes" id="UP000050509">
    <property type="component" value="Unassembled WGS sequence"/>
</dbReference>
<keyword evidence="1" id="KW-0812">Transmembrane</keyword>
<keyword evidence="1" id="KW-0472">Membrane</keyword>
<accession>A0A0P9DHA2</accession>
<feature type="transmembrane region" description="Helical" evidence="1">
    <location>
        <begin position="53"/>
        <end position="70"/>
    </location>
</feature>
<dbReference type="AlphaFoldDB" id="A0A0P9DHA2"/>
<proteinExistence type="predicted"/>
<gene>
    <name evidence="2" type="ORF">SE17_33430</name>
</gene>
<protein>
    <submittedName>
        <fullName evidence="2">Uncharacterized protein</fullName>
    </submittedName>
</protein>